<evidence type="ECO:0000313" key="1">
    <source>
        <dbReference type="EMBL" id="VDM84841.1"/>
    </source>
</evidence>
<gene>
    <name evidence="1" type="ORF">SVUK_LOCUS19839</name>
</gene>
<accession>A0A3P7JGM1</accession>
<dbReference type="PANTHER" id="PTHR10745">
    <property type="entry name" value="GLYCYL-TRNA SYNTHETASE/DNA POLYMERASE SUBUNIT GAMMA-2"/>
    <property type="match status" value="1"/>
</dbReference>
<dbReference type="GO" id="GO:0005739">
    <property type="term" value="C:mitochondrion"/>
    <property type="evidence" value="ECO:0007669"/>
    <property type="project" value="TreeGrafter"/>
</dbReference>
<dbReference type="AlphaFoldDB" id="A0A3P7JGM1"/>
<proteinExistence type="predicted"/>
<dbReference type="SUPFAM" id="SSF52954">
    <property type="entry name" value="Class II aaRS ABD-related"/>
    <property type="match status" value="1"/>
</dbReference>
<dbReference type="EMBL" id="UYYB01133712">
    <property type="protein sequence ID" value="VDM84841.1"/>
    <property type="molecule type" value="Genomic_DNA"/>
</dbReference>
<dbReference type="InterPro" id="IPR027031">
    <property type="entry name" value="Gly-tRNA_synthase/POLG2"/>
</dbReference>
<dbReference type="Proteomes" id="UP000270094">
    <property type="component" value="Unassembled WGS sequence"/>
</dbReference>
<name>A0A3P7JGM1_STRVU</name>
<reference evidence="1 2" key="1">
    <citation type="submission" date="2018-11" db="EMBL/GenBank/DDBJ databases">
        <authorList>
            <consortium name="Pathogen Informatics"/>
        </authorList>
    </citation>
    <scope>NUCLEOTIDE SEQUENCE [LARGE SCALE GENOMIC DNA]</scope>
</reference>
<dbReference type="GO" id="GO:0070150">
    <property type="term" value="P:mitochondrial glycyl-tRNA aminoacylation"/>
    <property type="evidence" value="ECO:0007669"/>
    <property type="project" value="TreeGrafter"/>
</dbReference>
<sequence length="81" mass="9430">MYSVLEHAFRQREGDEQRTFLALRPLVAPIKCSILPISANERLNPIIEAAREELARFDLTYRVVGFLSYTVLMRSDSMCYF</sequence>
<protein>
    <submittedName>
        <fullName evidence="1">Uncharacterized protein</fullName>
    </submittedName>
</protein>
<dbReference type="PANTHER" id="PTHR10745:SF0">
    <property type="entry name" value="GLYCINE--TRNA LIGASE"/>
    <property type="match status" value="1"/>
</dbReference>
<evidence type="ECO:0000313" key="2">
    <source>
        <dbReference type="Proteomes" id="UP000270094"/>
    </source>
</evidence>
<keyword evidence="2" id="KW-1185">Reference proteome</keyword>
<dbReference type="GO" id="GO:0004820">
    <property type="term" value="F:glycine-tRNA ligase activity"/>
    <property type="evidence" value="ECO:0007669"/>
    <property type="project" value="TreeGrafter"/>
</dbReference>
<organism evidence="1 2">
    <name type="scientific">Strongylus vulgaris</name>
    <name type="common">Blood worm</name>
    <dbReference type="NCBI Taxonomy" id="40348"/>
    <lineage>
        <taxon>Eukaryota</taxon>
        <taxon>Metazoa</taxon>
        <taxon>Ecdysozoa</taxon>
        <taxon>Nematoda</taxon>
        <taxon>Chromadorea</taxon>
        <taxon>Rhabditida</taxon>
        <taxon>Rhabditina</taxon>
        <taxon>Rhabditomorpha</taxon>
        <taxon>Strongyloidea</taxon>
        <taxon>Strongylidae</taxon>
        <taxon>Strongylus</taxon>
    </lineage>
</organism>
<dbReference type="OrthoDB" id="57698at2759"/>